<dbReference type="Proteomes" id="UP000070412">
    <property type="component" value="Unassembled WGS sequence"/>
</dbReference>
<dbReference type="OrthoDB" id="6515846at2759"/>
<sequence>MFKRNFVLILLLLQQLNFNQCLQSTRKFFLAHPHPPPPSSPFSPPSSEDNYLDPMISPNKRDLKDILMPPPSPQDHSFPSSIHDPDHFDDHRASDDYTRIDSFGSQLNRGYYGTTIKHYPIYVHTYKSTRKLSWDSLLISLPSLLLTMLTTPMLMTLLINILKHIFVIQNVLSQNMLGPSNMNAREELTKIDPILLKSD</sequence>
<feature type="region of interest" description="Disordered" evidence="1">
    <location>
        <begin position="62"/>
        <end position="85"/>
    </location>
</feature>
<reference evidence="5" key="3">
    <citation type="submission" date="2022-06" db="UniProtKB">
        <authorList>
            <consortium name="EnsemblMetazoa"/>
        </authorList>
    </citation>
    <scope>IDENTIFICATION</scope>
</reference>
<accession>A0A834VCD4</accession>
<evidence type="ECO:0000256" key="2">
    <source>
        <dbReference type="SAM" id="Phobius"/>
    </source>
</evidence>
<evidence type="ECO:0000313" key="5">
    <source>
        <dbReference type="EnsemblMetazoa" id="KAF7492357.1"/>
    </source>
</evidence>
<feature type="transmembrane region" description="Helical" evidence="2">
    <location>
        <begin position="137"/>
        <end position="162"/>
    </location>
</feature>
<evidence type="ECO:0000256" key="1">
    <source>
        <dbReference type="SAM" id="MobiDB-lite"/>
    </source>
</evidence>
<keyword evidence="2" id="KW-0472">Membrane</keyword>
<evidence type="ECO:0000256" key="3">
    <source>
        <dbReference type="SAM" id="SignalP"/>
    </source>
</evidence>
<protein>
    <recommendedName>
        <fullName evidence="7">Transmembrane protein</fullName>
    </recommendedName>
</protein>
<reference evidence="4" key="2">
    <citation type="submission" date="2020-01" db="EMBL/GenBank/DDBJ databases">
        <authorList>
            <person name="Korhonen P.K.K."/>
            <person name="Guangxu M.G."/>
            <person name="Wang T.W."/>
            <person name="Stroehlein A.J.S."/>
            <person name="Young N.D."/>
            <person name="Ang C.-S.A."/>
            <person name="Fernando D.W.F."/>
            <person name="Lu H.L."/>
            <person name="Taylor S.T."/>
            <person name="Ehtesham M.E.M."/>
            <person name="Najaraj S.H.N."/>
            <person name="Harsha G.H.G."/>
            <person name="Madugundu A.M."/>
            <person name="Renuse S.R."/>
            <person name="Holt D.H."/>
            <person name="Pandey A.P."/>
            <person name="Papenfuss A.P."/>
            <person name="Gasser R.B.G."/>
            <person name="Fischer K.F."/>
        </authorList>
    </citation>
    <scope>NUCLEOTIDE SEQUENCE</scope>
    <source>
        <strain evidence="4">SSS_KF_BRIS2020</strain>
    </source>
</reference>
<reference evidence="6" key="1">
    <citation type="journal article" date="2020" name="PLoS Negl. Trop. Dis.">
        <title>High-quality nuclear genome for Sarcoptes scabiei-A critical resource for a neglected parasite.</title>
        <authorList>
            <person name="Korhonen P.K."/>
            <person name="Gasser R.B."/>
            <person name="Ma G."/>
            <person name="Wang T."/>
            <person name="Stroehlein A.J."/>
            <person name="Young N.D."/>
            <person name="Ang C.S."/>
            <person name="Fernando D.D."/>
            <person name="Lu H.C."/>
            <person name="Taylor S."/>
            <person name="Reynolds S.L."/>
            <person name="Mofiz E."/>
            <person name="Najaraj S.H."/>
            <person name="Gowda H."/>
            <person name="Madugundu A."/>
            <person name="Renuse S."/>
            <person name="Holt D."/>
            <person name="Pandey A."/>
            <person name="Papenfuss A.T."/>
            <person name="Fischer K."/>
        </authorList>
    </citation>
    <scope>NUCLEOTIDE SEQUENCE [LARGE SCALE GENOMIC DNA]</scope>
</reference>
<dbReference type="EnsemblMetazoa" id="SSS_5005s_mrna">
    <property type="protein sequence ID" value="KAF7492357.1"/>
    <property type="gene ID" value="SSS_5005"/>
</dbReference>
<organism evidence="4">
    <name type="scientific">Sarcoptes scabiei</name>
    <name type="common">Itch mite</name>
    <name type="synonym">Acarus scabiei</name>
    <dbReference type="NCBI Taxonomy" id="52283"/>
    <lineage>
        <taxon>Eukaryota</taxon>
        <taxon>Metazoa</taxon>
        <taxon>Ecdysozoa</taxon>
        <taxon>Arthropoda</taxon>
        <taxon>Chelicerata</taxon>
        <taxon>Arachnida</taxon>
        <taxon>Acari</taxon>
        <taxon>Acariformes</taxon>
        <taxon>Sarcoptiformes</taxon>
        <taxon>Astigmata</taxon>
        <taxon>Psoroptidia</taxon>
        <taxon>Sarcoptoidea</taxon>
        <taxon>Sarcoptidae</taxon>
        <taxon>Sarcoptinae</taxon>
        <taxon>Sarcoptes</taxon>
    </lineage>
</organism>
<keyword evidence="2" id="KW-0812">Transmembrane</keyword>
<gene>
    <name evidence="4" type="ORF">SSS_5005</name>
</gene>
<evidence type="ECO:0000313" key="6">
    <source>
        <dbReference type="Proteomes" id="UP000070412"/>
    </source>
</evidence>
<keyword evidence="3" id="KW-0732">Signal</keyword>
<feature type="signal peptide" evidence="3">
    <location>
        <begin position="1"/>
        <end position="21"/>
    </location>
</feature>
<keyword evidence="2" id="KW-1133">Transmembrane helix</keyword>
<evidence type="ECO:0000313" key="4">
    <source>
        <dbReference type="EMBL" id="KAF7492357.1"/>
    </source>
</evidence>
<evidence type="ECO:0008006" key="7">
    <source>
        <dbReference type="Google" id="ProtNLM"/>
    </source>
</evidence>
<keyword evidence="6" id="KW-1185">Reference proteome</keyword>
<dbReference type="EMBL" id="WVUK01000056">
    <property type="protein sequence ID" value="KAF7492357.1"/>
    <property type="molecule type" value="Genomic_DNA"/>
</dbReference>
<proteinExistence type="predicted"/>
<dbReference type="AlphaFoldDB" id="A0A834VCD4"/>
<name>A0A834VCD4_SARSC</name>
<feature type="chain" id="PRO_5038316196" description="Transmembrane protein" evidence="3">
    <location>
        <begin position="22"/>
        <end position="199"/>
    </location>
</feature>